<dbReference type="InterPro" id="IPR005727">
    <property type="entry name" value="Ribosomal_uL22_bac/chlpt-type"/>
</dbReference>
<dbReference type="SUPFAM" id="SSF54843">
    <property type="entry name" value="Ribosomal protein L22"/>
    <property type="match status" value="1"/>
</dbReference>
<feature type="region of interest" description="Disordered" evidence="14">
    <location>
        <begin position="126"/>
        <end position="163"/>
    </location>
</feature>
<keyword evidence="6 10" id="KW-0689">Ribosomal protein</keyword>
<dbReference type="NCBIfam" id="TIGR01044">
    <property type="entry name" value="rplV_bact"/>
    <property type="match status" value="1"/>
</dbReference>
<organism evidence="15 16">
    <name type="scientific">Ferrimicrobium acidiphilum</name>
    <dbReference type="NCBI Taxonomy" id="121039"/>
    <lineage>
        <taxon>Bacteria</taxon>
        <taxon>Bacillati</taxon>
        <taxon>Actinomycetota</taxon>
        <taxon>Acidimicrobiia</taxon>
        <taxon>Acidimicrobiales</taxon>
        <taxon>Acidimicrobiaceae</taxon>
        <taxon>Ferrimicrobium</taxon>
    </lineage>
</organism>
<comment type="function">
    <text evidence="10 13">This protein binds specifically to 23S rRNA; its binding is stimulated by other ribosomal proteins, e.g., L4, L17, and L20. It is important during the early stages of 50S assembly. It makes multiple contacts with different domains of the 23S rRNA in the assembled 50S subunit and ribosome.</text>
</comment>
<dbReference type="Proteomes" id="UP001560267">
    <property type="component" value="Unassembled WGS sequence"/>
</dbReference>
<dbReference type="GO" id="GO:0005840">
    <property type="term" value="C:ribosome"/>
    <property type="evidence" value="ECO:0007669"/>
    <property type="project" value="UniProtKB-KW"/>
</dbReference>
<dbReference type="PANTHER" id="PTHR13501">
    <property type="entry name" value="CHLOROPLAST 50S RIBOSOMAL PROTEIN L22-RELATED"/>
    <property type="match status" value="1"/>
</dbReference>
<evidence type="ECO:0000256" key="11">
    <source>
        <dbReference type="RuleBase" id="RU004005"/>
    </source>
</evidence>
<evidence type="ECO:0000256" key="14">
    <source>
        <dbReference type="SAM" id="MobiDB-lite"/>
    </source>
</evidence>
<comment type="similarity">
    <text evidence="2 10 11">Belongs to the universal ribosomal protein uL22 family.</text>
</comment>
<evidence type="ECO:0000256" key="4">
    <source>
        <dbReference type="ARBA" id="ARBA00022730"/>
    </source>
</evidence>
<reference evidence="15 16" key="1">
    <citation type="submission" date="2024-07" db="EMBL/GenBank/DDBJ databases">
        <title>Draft Genome Sequence of Ferrimicrobium acidiphilum Strain YE2023, Isolated from a Pulp of Bioleach Reactor.</title>
        <authorList>
            <person name="Elkina Y.A."/>
            <person name="Bulaeva A.G."/>
            <person name="Beletsky A.V."/>
            <person name="Mardanov A.V."/>
        </authorList>
    </citation>
    <scope>NUCLEOTIDE SEQUENCE [LARGE SCALE GENOMIC DNA]</scope>
    <source>
        <strain evidence="15 16">YE2023</strain>
    </source>
</reference>
<dbReference type="EMBL" id="JBFSHR010000003">
    <property type="protein sequence ID" value="MEX6428526.1"/>
    <property type="molecule type" value="Genomic_DNA"/>
</dbReference>
<dbReference type="Gene3D" id="3.90.470.10">
    <property type="entry name" value="Ribosomal protein L22/L17"/>
    <property type="match status" value="1"/>
</dbReference>
<feature type="region of interest" description="Disordered" evidence="14">
    <location>
        <begin position="193"/>
        <end position="241"/>
    </location>
</feature>
<evidence type="ECO:0000313" key="16">
    <source>
        <dbReference type="Proteomes" id="UP001560267"/>
    </source>
</evidence>
<sequence>MAKTMETNQARAVLRYYRMSPTKARQVLDLIRGKSAVDAIRALSLVNREASEVVGKLLASAVANATVRYGLGADEVFVAQAFADEGPTIKRFRPRARGRATRIRKRSCHITIVVEEMPLEMRRVEAARSSGRQSARRAQRVASSRGGAQREVVSTTTQEVASGEAEETAAMLAIEQPSVVGTSGELVDDAVEADNESQFGEVPQDTEPVLDTATTNEGSDDVAHQESVGDATTVDEGQENS</sequence>
<keyword evidence="7 10" id="KW-0687">Ribonucleoprotein</keyword>
<comment type="function">
    <text evidence="1 10">The globular domain of the protein is located near the polypeptide exit tunnel on the outside of the subunit, while an extended beta-hairpin is found that lines the wall of the exit tunnel in the center of the 70S ribosome.</text>
</comment>
<evidence type="ECO:0000256" key="13">
    <source>
        <dbReference type="RuleBase" id="RU004008"/>
    </source>
</evidence>
<dbReference type="PROSITE" id="PS00464">
    <property type="entry name" value="RIBOSOMAL_L22"/>
    <property type="match status" value="1"/>
</dbReference>
<keyword evidence="4 10" id="KW-0699">rRNA-binding</keyword>
<keyword evidence="5 10" id="KW-0694">RNA-binding</keyword>
<comment type="function">
    <text evidence="8">This protein binds specifically to 23S rRNA; its binding is stimulated by other ribosomal proteins, e.g. L4, L17, and L20. It is important during the early stages of 50S assembly. It makes multiple contacts with different domains of the 23S rRNA in the assembled 50S subunit and ribosome.</text>
</comment>
<evidence type="ECO:0000256" key="9">
    <source>
        <dbReference type="ARBA" id="ARBA00035207"/>
    </source>
</evidence>
<dbReference type="InterPro" id="IPR018260">
    <property type="entry name" value="Ribosomal_uL22_CS"/>
</dbReference>
<evidence type="ECO:0000256" key="6">
    <source>
        <dbReference type="ARBA" id="ARBA00022980"/>
    </source>
</evidence>
<evidence type="ECO:0000256" key="8">
    <source>
        <dbReference type="ARBA" id="ARBA00025084"/>
    </source>
</evidence>
<gene>
    <name evidence="10 15" type="primary">rplV</name>
    <name evidence="15" type="ORF">AB6A68_01535</name>
</gene>
<keyword evidence="16" id="KW-1185">Reference proteome</keyword>
<evidence type="ECO:0000256" key="3">
    <source>
        <dbReference type="ARBA" id="ARBA00011838"/>
    </source>
</evidence>
<dbReference type="CDD" id="cd00336">
    <property type="entry name" value="Ribosomal_L22"/>
    <property type="match status" value="1"/>
</dbReference>
<name>A0ABV3XYZ1_9ACTN</name>
<dbReference type="InterPro" id="IPR001063">
    <property type="entry name" value="Ribosomal_uL22"/>
</dbReference>
<evidence type="ECO:0000256" key="1">
    <source>
        <dbReference type="ARBA" id="ARBA00003478"/>
    </source>
</evidence>
<evidence type="ECO:0000256" key="5">
    <source>
        <dbReference type="ARBA" id="ARBA00022884"/>
    </source>
</evidence>
<evidence type="ECO:0000256" key="10">
    <source>
        <dbReference type="HAMAP-Rule" id="MF_01331"/>
    </source>
</evidence>
<proteinExistence type="inferred from homology"/>
<dbReference type="PANTHER" id="PTHR13501:SF8">
    <property type="entry name" value="LARGE RIBOSOMAL SUBUNIT PROTEIN UL22M"/>
    <property type="match status" value="1"/>
</dbReference>
<accession>A0ABV3XYZ1</accession>
<evidence type="ECO:0000313" key="15">
    <source>
        <dbReference type="EMBL" id="MEX6428526.1"/>
    </source>
</evidence>
<dbReference type="Pfam" id="PF00237">
    <property type="entry name" value="Ribosomal_L22"/>
    <property type="match status" value="1"/>
</dbReference>
<dbReference type="InterPro" id="IPR036394">
    <property type="entry name" value="Ribosomal_uL22_sf"/>
</dbReference>
<dbReference type="HAMAP" id="MF_01331_B">
    <property type="entry name" value="Ribosomal_uL22_B"/>
    <property type="match status" value="1"/>
</dbReference>
<evidence type="ECO:0000256" key="2">
    <source>
        <dbReference type="ARBA" id="ARBA00009451"/>
    </source>
</evidence>
<evidence type="ECO:0000256" key="12">
    <source>
        <dbReference type="RuleBase" id="RU004006"/>
    </source>
</evidence>
<dbReference type="InterPro" id="IPR047867">
    <property type="entry name" value="Ribosomal_uL22_bac/org-type"/>
</dbReference>
<comment type="caution">
    <text evidence="15">The sequence shown here is derived from an EMBL/GenBank/DDBJ whole genome shotgun (WGS) entry which is preliminary data.</text>
</comment>
<comment type="subunit">
    <text evidence="3 10 12">Part of the 50S ribosomal subunit.</text>
</comment>
<evidence type="ECO:0000256" key="7">
    <source>
        <dbReference type="ARBA" id="ARBA00023274"/>
    </source>
</evidence>
<protein>
    <recommendedName>
        <fullName evidence="9 10">Large ribosomal subunit protein uL22</fullName>
    </recommendedName>
</protein>